<dbReference type="Pfam" id="PF14953">
    <property type="entry name" value="DUF4504"/>
    <property type="match status" value="1"/>
</dbReference>
<evidence type="ECO:0000313" key="3">
    <source>
        <dbReference type="Proteomes" id="UP000075920"/>
    </source>
</evidence>
<evidence type="ECO:0000256" key="1">
    <source>
        <dbReference type="ARBA" id="ARBA00007065"/>
    </source>
</evidence>
<dbReference type="Proteomes" id="UP000075920">
    <property type="component" value="Unassembled WGS sequence"/>
</dbReference>
<keyword evidence="3" id="KW-1185">Reference proteome</keyword>
<reference evidence="3" key="1">
    <citation type="submission" date="2013-03" db="EMBL/GenBank/DDBJ databases">
        <title>The Genome Sequence of Anopheles minimus MINIMUS1.</title>
        <authorList>
            <consortium name="The Broad Institute Genomics Platform"/>
            <person name="Neafsey D.E."/>
            <person name="Walton C."/>
            <person name="Walker B."/>
            <person name="Young S.K."/>
            <person name="Zeng Q."/>
            <person name="Gargeya S."/>
            <person name="Fitzgerald M."/>
            <person name="Haas B."/>
            <person name="Abouelleil A."/>
            <person name="Allen A.W."/>
            <person name="Alvarado L."/>
            <person name="Arachchi H.M."/>
            <person name="Berlin A.M."/>
            <person name="Chapman S.B."/>
            <person name="Gainer-Dewar J."/>
            <person name="Goldberg J."/>
            <person name="Griggs A."/>
            <person name="Gujja S."/>
            <person name="Hansen M."/>
            <person name="Howarth C."/>
            <person name="Imamovic A."/>
            <person name="Ireland A."/>
            <person name="Larimer J."/>
            <person name="McCowan C."/>
            <person name="Murphy C."/>
            <person name="Pearson M."/>
            <person name="Poon T.W."/>
            <person name="Priest M."/>
            <person name="Roberts A."/>
            <person name="Saif S."/>
            <person name="Shea T."/>
            <person name="Sisk P."/>
            <person name="Sykes S."/>
            <person name="Wortman J."/>
            <person name="Nusbaum C."/>
            <person name="Birren B."/>
        </authorList>
    </citation>
    <scope>NUCLEOTIDE SEQUENCE [LARGE SCALE GENOMIC DNA]</scope>
    <source>
        <strain evidence="3">MINIMUS1</strain>
    </source>
</reference>
<dbReference type="VEuPathDB" id="VectorBase:AMIN015732"/>
<name>A0A1Y9IV92_9DIPT</name>
<sequence>MKDIYHYLSRCLGSKIRVKRKIKEIAIQLYTIDKGFKLGFLWDVGCLSMDEVRHLLDSLKQVNLLQNNLTVVQIGLESGADFGVCDVARWHGTVGQQSRPVFIDVSAEHSNPRTAHQRVITLHNELVDLLQARLAAINLGSSQHGSQSGKLPVTQIVQWPLGDDVCRTSAYGLFIGYPIIYWYDTANTRENCLSQVSLAIFQAGFKSHGDESFEPFISFSVPALLLQEAAVETAITSWKESVARNKLECVTFSKVLNTVIM</sequence>
<comment type="similarity">
    <text evidence="1">Belongs to the UPF0739 family.</text>
</comment>
<reference evidence="2" key="2">
    <citation type="submission" date="2020-05" db="UniProtKB">
        <authorList>
            <consortium name="EnsemblMetazoa"/>
        </authorList>
    </citation>
    <scope>IDENTIFICATION</scope>
    <source>
        <strain evidence="2">MINIMUS1</strain>
    </source>
</reference>
<accession>A0A1Y9IV92</accession>
<dbReference type="AlphaFoldDB" id="A0A1Y9IV92"/>
<evidence type="ECO:0000313" key="2">
    <source>
        <dbReference type="EnsemblMetazoa" id="AMIN015732-PA"/>
    </source>
</evidence>
<protein>
    <submittedName>
        <fullName evidence="2">Uncharacterized protein</fullName>
    </submittedName>
</protein>
<dbReference type="InterPro" id="IPR027850">
    <property type="entry name" value="DUF4504"/>
</dbReference>
<dbReference type="PANTHER" id="PTHR31366:SF2">
    <property type="entry name" value="UPF0739 PROTEIN C1ORF74"/>
    <property type="match status" value="1"/>
</dbReference>
<organism evidence="2 3">
    <name type="scientific">Anopheles minimus</name>
    <dbReference type="NCBI Taxonomy" id="112268"/>
    <lineage>
        <taxon>Eukaryota</taxon>
        <taxon>Metazoa</taxon>
        <taxon>Ecdysozoa</taxon>
        <taxon>Arthropoda</taxon>
        <taxon>Hexapoda</taxon>
        <taxon>Insecta</taxon>
        <taxon>Pterygota</taxon>
        <taxon>Neoptera</taxon>
        <taxon>Endopterygota</taxon>
        <taxon>Diptera</taxon>
        <taxon>Nematocera</taxon>
        <taxon>Culicoidea</taxon>
        <taxon>Culicidae</taxon>
        <taxon>Anophelinae</taxon>
        <taxon>Anopheles</taxon>
    </lineage>
</organism>
<proteinExistence type="inferred from homology"/>
<dbReference type="PANTHER" id="PTHR31366">
    <property type="entry name" value="UPF0739 PROTEIN C1ORF74"/>
    <property type="match status" value="1"/>
</dbReference>
<dbReference type="EnsemblMetazoa" id="AMIN015732-RA">
    <property type="protein sequence ID" value="AMIN015732-PA"/>
    <property type="gene ID" value="AMIN015732"/>
</dbReference>